<feature type="region of interest" description="Disordered" evidence="1">
    <location>
        <begin position="280"/>
        <end position="306"/>
    </location>
</feature>
<dbReference type="SMART" id="SM00408">
    <property type="entry name" value="IGc2"/>
    <property type="match status" value="2"/>
</dbReference>
<name>A0A8C6UVJ5_9GOBI</name>
<feature type="domain" description="Ig-like" evidence="4">
    <location>
        <begin position="101"/>
        <end position="182"/>
    </location>
</feature>
<evidence type="ECO:0000313" key="5">
    <source>
        <dbReference type="Ensembl" id="ENSNMLP00000041205.1"/>
    </source>
</evidence>
<feature type="compositionally biased region" description="Low complexity" evidence="1">
    <location>
        <begin position="192"/>
        <end position="209"/>
    </location>
</feature>
<feature type="region of interest" description="Disordered" evidence="1">
    <location>
        <begin position="186"/>
        <end position="217"/>
    </location>
</feature>
<dbReference type="PROSITE" id="PS50835">
    <property type="entry name" value="IG_LIKE"/>
    <property type="match status" value="1"/>
</dbReference>
<proteinExistence type="predicted"/>
<accession>A0A8C6UVJ5</accession>
<dbReference type="CDD" id="cd00096">
    <property type="entry name" value="Ig"/>
    <property type="match status" value="1"/>
</dbReference>
<evidence type="ECO:0000313" key="6">
    <source>
        <dbReference type="Proteomes" id="UP000694523"/>
    </source>
</evidence>
<dbReference type="InterPro" id="IPR013783">
    <property type="entry name" value="Ig-like_fold"/>
</dbReference>
<dbReference type="Gene3D" id="2.60.40.10">
    <property type="entry name" value="Immunoglobulins"/>
    <property type="match status" value="2"/>
</dbReference>
<dbReference type="PANTHER" id="PTHR11422:SF6">
    <property type="entry name" value="HEMICENTIN-1 ISOFORM X1"/>
    <property type="match status" value="1"/>
</dbReference>
<dbReference type="Ensembl" id="ENSNMLT00000045809.1">
    <property type="protein sequence ID" value="ENSNMLP00000041205.1"/>
    <property type="gene ID" value="ENSNMLG00000025238.1"/>
</dbReference>
<dbReference type="PANTHER" id="PTHR11422">
    <property type="entry name" value="T-CELL SURFACE GLYCOPROTEIN CD4"/>
    <property type="match status" value="1"/>
</dbReference>
<feature type="chain" id="PRO_5034806359" description="Ig-like domain-containing protein" evidence="3">
    <location>
        <begin position="18"/>
        <end position="306"/>
    </location>
</feature>
<dbReference type="SMART" id="SM00409">
    <property type="entry name" value="IG"/>
    <property type="match status" value="2"/>
</dbReference>
<reference evidence="5" key="1">
    <citation type="submission" date="2025-08" db="UniProtKB">
        <authorList>
            <consortium name="Ensembl"/>
        </authorList>
    </citation>
    <scope>IDENTIFICATION</scope>
</reference>
<protein>
    <recommendedName>
        <fullName evidence="4">Ig-like domain-containing protein</fullName>
    </recommendedName>
</protein>
<reference evidence="5" key="2">
    <citation type="submission" date="2025-09" db="UniProtKB">
        <authorList>
            <consortium name="Ensembl"/>
        </authorList>
    </citation>
    <scope>IDENTIFICATION</scope>
</reference>
<evidence type="ECO:0000256" key="3">
    <source>
        <dbReference type="SAM" id="SignalP"/>
    </source>
</evidence>
<dbReference type="AlphaFoldDB" id="A0A8C6UVJ5"/>
<keyword evidence="3" id="KW-0732">Signal</keyword>
<keyword evidence="2" id="KW-1133">Transmembrane helix</keyword>
<organism evidence="5 6">
    <name type="scientific">Neogobius melanostomus</name>
    <name type="common">round goby</name>
    <dbReference type="NCBI Taxonomy" id="47308"/>
    <lineage>
        <taxon>Eukaryota</taxon>
        <taxon>Metazoa</taxon>
        <taxon>Chordata</taxon>
        <taxon>Craniata</taxon>
        <taxon>Vertebrata</taxon>
        <taxon>Euteleostomi</taxon>
        <taxon>Actinopterygii</taxon>
        <taxon>Neopterygii</taxon>
        <taxon>Teleostei</taxon>
        <taxon>Neoteleostei</taxon>
        <taxon>Acanthomorphata</taxon>
        <taxon>Gobiaria</taxon>
        <taxon>Gobiiformes</taxon>
        <taxon>Gobioidei</taxon>
        <taxon>Gobiidae</taxon>
        <taxon>Benthophilinae</taxon>
        <taxon>Neogobiini</taxon>
        <taxon>Neogobius</taxon>
    </lineage>
</organism>
<keyword evidence="2" id="KW-0812">Transmembrane</keyword>
<dbReference type="Pfam" id="PF13927">
    <property type="entry name" value="Ig_3"/>
    <property type="match status" value="1"/>
</dbReference>
<dbReference type="InterPro" id="IPR003598">
    <property type="entry name" value="Ig_sub2"/>
</dbReference>
<keyword evidence="2" id="KW-0472">Membrane</keyword>
<evidence type="ECO:0000256" key="1">
    <source>
        <dbReference type="SAM" id="MobiDB-lite"/>
    </source>
</evidence>
<dbReference type="InterPro" id="IPR036179">
    <property type="entry name" value="Ig-like_dom_sf"/>
</dbReference>
<dbReference type="InterPro" id="IPR003599">
    <property type="entry name" value="Ig_sub"/>
</dbReference>
<dbReference type="Pfam" id="PF12104">
    <property type="entry name" value="Tcell_CD4_C"/>
    <property type="match status" value="1"/>
</dbReference>
<feature type="signal peptide" evidence="3">
    <location>
        <begin position="1"/>
        <end position="17"/>
    </location>
</feature>
<dbReference type="SUPFAM" id="SSF48726">
    <property type="entry name" value="Immunoglobulin"/>
    <property type="match status" value="2"/>
</dbReference>
<feature type="transmembrane region" description="Helical" evidence="2">
    <location>
        <begin position="228"/>
        <end position="251"/>
    </location>
</feature>
<evidence type="ECO:0000256" key="2">
    <source>
        <dbReference type="SAM" id="Phobius"/>
    </source>
</evidence>
<keyword evidence="6" id="KW-1185">Reference proteome</keyword>
<sequence>MKSCMFVLVLGVALCAAEIVHQTKPGKTETLNCGITGASKWLRGSDLLHSVHPGTGMPLRGKGEIVQRSRMKQGRNLEISRITPQDAGLFTCSGNRQEEHHRLVVSSASVSPSARLEVGSEATLQCEVSGLPQGAAVEWVRPGGGQRHRTSRLQLSSVALTDAGSWECVFSVGGKTLNETVTLQVTEPGSKTTAAPPTTRTTEDANTATSLDSEAHDPGEEGLLGLPWWGWVAVGGGCLVVLLWVLILVMYNRMTRRRRRFMKMRNADLLRPKQYCRCPGGPTAAAGQRGQKTSAPPITAPDYAGP</sequence>
<dbReference type="InterPro" id="IPR007110">
    <property type="entry name" value="Ig-like_dom"/>
</dbReference>
<evidence type="ECO:0000259" key="4">
    <source>
        <dbReference type="PROSITE" id="PS50835"/>
    </source>
</evidence>
<dbReference type="Proteomes" id="UP000694523">
    <property type="component" value="Unplaced"/>
</dbReference>
<dbReference type="InterPro" id="IPR021963">
    <property type="entry name" value="Tcell_CD4_Cterm"/>
</dbReference>